<dbReference type="EMBL" id="VEPZ02001453">
    <property type="protein sequence ID" value="KAE8672065.1"/>
    <property type="molecule type" value="Genomic_DNA"/>
</dbReference>
<proteinExistence type="predicted"/>
<dbReference type="InterPro" id="IPR004993">
    <property type="entry name" value="GH3"/>
</dbReference>
<dbReference type="AlphaFoldDB" id="A0A6A2XY55"/>
<dbReference type="PANTHER" id="PTHR31901">
    <property type="entry name" value="GH3 DOMAIN-CONTAINING PROTEIN"/>
    <property type="match status" value="1"/>
</dbReference>
<organism evidence="1 2">
    <name type="scientific">Hibiscus syriacus</name>
    <name type="common">Rose of Sharon</name>
    <dbReference type="NCBI Taxonomy" id="106335"/>
    <lineage>
        <taxon>Eukaryota</taxon>
        <taxon>Viridiplantae</taxon>
        <taxon>Streptophyta</taxon>
        <taxon>Embryophyta</taxon>
        <taxon>Tracheophyta</taxon>
        <taxon>Spermatophyta</taxon>
        <taxon>Magnoliopsida</taxon>
        <taxon>eudicotyledons</taxon>
        <taxon>Gunneridae</taxon>
        <taxon>Pentapetalae</taxon>
        <taxon>rosids</taxon>
        <taxon>malvids</taxon>
        <taxon>Malvales</taxon>
        <taxon>Malvaceae</taxon>
        <taxon>Malvoideae</taxon>
        <taxon>Hibiscus</taxon>
    </lineage>
</organism>
<evidence type="ECO:0000313" key="1">
    <source>
        <dbReference type="EMBL" id="KAE8672065.1"/>
    </source>
</evidence>
<dbReference type="Proteomes" id="UP000436088">
    <property type="component" value="Unassembled WGS sequence"/>
</dbReference>
<dbReference type="GO" id="GO:0005737">
    <property type="term" value="C:cytoplasm"/>
    <property type="evidence" value="ECO:0007669"/>
    <property type="project" value="TreeGrafter"/>
</dbReference>
<name>A0A6A2XY55_HIBSY</name>
<dbReference type="Pfam" id="PF03321">
    <property type="entry name" value="GH3"/>
    <property type="match status" value="1"/>
</dbReference>
<protein>
    <recommendedName>
        <fullName evidence="3">GH3 auxin-responsive promoter</fullName>
    </recommendedName>
</protein>
<reference evidence="1" key="1">
    <citation type="submission" date="2019-09" db="EMBL/GenBank/DDBJ databases">
        <title>Draft genome information of white flower Hibiscus syriacus.</title>
        <authorList>
            <person name="Kim Y.-M."/>
        </authorList>
    </citation>
    <scope>NUCLEOTIDE SEQUENCE [LARGE SCALE GENOMIC DNA]</scope>
    <source>
        <strain evidence="1">YM2019G1</strain>
    </source>
</reference>
<dbReference type="GO" id="GO:0016881">
    <property type="term" value="F:acid-amino acid ligase activity"/>
    <property type="evidence" value="ECO:0007669"/>
    <property type="project" value="TreeGrafter"/>
</dbReference>
<sequence length="113" mass="12494">METNDYESGLRMLEELSTNARRIQGQLLGEILTKNAGTEYLSRFLHGQNDKRLFRKNVPVVAYEDLKPYIDRIANGEASSDILLAHPLTGSGTSGGQQNLIPVVDETTDTLAM</sequence>
<keyword evidence="2" id="KW-1185">Reference proteome</keyword>
<accession>A0A6A2XY55</accession>
<dbReference type="PANTHER" id="PTHR31901:SF57">
    <property type="entry name" value="INDOLE-3-ACETIC ACID-AMIDO SYNTHETASE GH3.17-LIKE ISOFORM X3"/>
    <property type="match status" value="1"/>
</dbReference>
<comment type="caution">
    <text evidence="1">The sequence shown here is derived from an EMBL/GenBank/DDBJ whole genome shotgun (WGS) entry which is preliminary data.</text>
</comment>
<gene>
    <name evidence="1" type="ORF">F3Y22_tig00111852pilonHSYRG00008</name>
</gene>
<evidence type="ECO:0008006" key="3">
    <source>
        <dbReference type="Google" id="ProtNLM"/>
    </source>
</evidence>
<evidence type="ECO:0000313" key="2">
    <source>
        <dbReference type="Proteomes" id="UP000436088"/>
    </source>
</evidence>